<keyword evidence="3" id="KW-1185">Reference proteome</keyword>
<comment type="caution">
    <text evidence="2">The sequence shown here is derived from an EMBL/GenBank/DDBJ whole genome shotgun (WGS) entry which is preliminary data.</text>
</comment>
<proteinExistence type="predicted"/>
<feature type="region of interest" description="Disordered" evidence="1">
    <location>
        <begin position="21"/>
        <end position="46"/>
    </location>
</feature>
<evidence type="ECO:0000313" key="2">
    <source>
        <dbReference type="EMBL" id="SHM06588.1"/>
    </source>
</evidence>
<protein>
    <recommendedName>
        <fullName evidence="4">Bacteriocin</fullName>
    </recommendedName>
</protein>
<organism evidence="2 3">
    <name type="scientific">Flavobacterium pectinovorum</name>
    <dbReference type="NCBI Taxonomy" id="29533"/>
    <lineage>
        <taxon>Bacteria</taxon>
        <taxon>Pseudomonadati</taxon>
        <taxon>Bacteroidota</taxon>
        <taxon>Flavobacteriia</taxon>
        <taxon>Flavobacteriales</taxon>
        <taxon>Flavobacteriaceae</taxon>
        <taxon>Flavobacterium</taxon>
    </lineage>
</organism>
<dbReference type="Proteomes" id="UP000184216">
    <property type="component" value="Unassembled WGS sequence"/>
</dbReference>
<accession>A0ABY1J2F7</accession>
<evidence type="ECO:0000256" key="1">
    <source>
        <dbReference type="SAM" id="MobiDB-lite"/>
    </source>
</evidence>
<dbReference type="EMBL" id="FRBX01000002">
    <property type="protein sequence ID" value="SHM06588.1"/>
    <property type="molecule type" value="Genomic_DNA"/>
</dbReference>
<evidence type="ECO:0008006" key="4">
    <source>
        <dbReference type="Google" id="ProtNLM"/>
    </source>
</evidence>
<gene>
    <name evidence="2" type="ORF">SAMN05444387_1832</name>
</gene>
<dbReference type="RefSeq" id="WP_089075939.1">
    <property type="nucleotide sequence ID" value="NZ_FRBX01000002.1"/>
</dbReference>
<evidence type="ECO:0000313" key="3">
    <source>
        <dbReference type="Proteomes" id="UP000184216"/>
    </source>
</evidence>
<reference evidence="2 3" key="1">
    <citation type="submission" date="2016-11" db="EMBL/GenBank/DDBJ databases">
        <authorList>
            <person name="Varghese N."/>
            <person name="Submissions S."/>
        </authorList>
    </citation>
    <scope>NUCLEOTIDE SEQUENCE [LARGE SCALE GENOMIC DNA]</scope>
    <source>
        <strain evidence="2 3">DSM 6368</strain>
    </source>
</reference>
<sequence>MTRTTLKLEDFAVEKLTKKQQKTVKGGDQQEPIIDPIKGGGSNGNL</sequence>
<name>A0ABY1J2F7_9FLAO</name>